<accession>A0AAN6QG74</accession>
<reference evidence="2" key="2">
    <citation type="submission" date="2023-05" db="EMBL/GenBank/DDBJ databases">
        <authorList>
            <consortium name="Lawrence Berkeley National Laboratory"/>
            <person name="Steindorff A."/>
            <person name="Hensen N."/>
            <person name="Bonometti L."/>
            <person name="Westerberg I."/>
            <person name="Brannstrom I.O."/>
            <person name="Guillou S."/>
            <person name="Cros-Aarteil S."/>
            <person name="Calhoun S."/>
            <person name="Haridas S."/>
            <person name="Kuo A."/>
            <person name="Mondo S."/>
            <person name="Pangilinan J."/>
            <person name="Riley R."/>
            <person name="Labutti K."/>
            <person name="Andreopoulos B."/>
            <person name="Lipzen A."/>
            <person name="Chen C."/>
            <person name="Yanf M."/>
            <person name="Daum C."/>
            <person name="Ng V."/>
            <person name="Clum A."/>
            <person name="Ohm R."/>
            <person name="Martin F."/>
            <person name="Silar P."/>
            <person name="Natvig D."/>
            <person name="Lalanne C."/>
            <person name="Gautier V."/>
            <person name="Ament-Velasquez S.L."/>
            <person name="Kruys A."/>
            <person name="Hutchinson M.I."/>
            <person name="Powell A.J."/>
            <person name="Barry K."/>
            <person name="Miller A.N."/>
            <person name="Grigoriev I.V."/>
            <person name="Debuchy R."/>
            <person name="Gladieux P."/>
            <person name="Thoren M.H."/>
            <person name="Johannesson H."/>
        </authorList>
    </citation>
    <scope>NUCLEOTIDE SEQUENCE</scope>
    <source>
        <strain evidence="2">CBS 508.74</strain>
    </source>
</reference>
<evidence type="ECO:0000313" key="3">
    <source>
        <dbReference type="Proteomes" id="UP001302812"/>
    </source>
</evidence>
<evidence type="ECO:0000259" key="1">
    <source>
        <dbReference type="Pfam" id="PF06985"/>
    </source>
</evidence>
<name>A0AAN6QG74_9PEZI</name>
<dbReference type="PANTHER" id="PTHR33112:SF16">
    <property type="entry name" value="HETEROKARYON INCOMPATIBILITY DOMAIN-CONTAINING PROTEIN"/>
    <property type="match status" value="1"/>
</dbReference>
<protein>
    <submittedName>
        <fullName evidence="2">HET-domain-containing protein</fullName>
    </submittedName>
</protein>
<gene>
    <name evidence="2" type="ORF">N656DRAFT_715729</name>
</gene>
<keyword evidence="3" id="KW-1185">Reference proteome</keyword>
<dbReference type="InterPro" id="IPR010730">
    <property type="entry name" value="HET"/>
</dbReference>
<dbReference type="Pfam" id="PF06985">
    <property type="entry name" value="HET"/>
    <property type="match status" value="1"/>
</dbReference>
<feature type="domain" description="Heterokaryon incompatibility" evidence="1">
    <location>
        <begin position="43"/>
        <end position="184"/>
    </location>
</feature>
<organism evidence="2 3">
    <name type="scientific">Canariomyces notabilis</name>
    <dbReference type="NCBI Taxonomy" id="2074819"/>
    <lineage>
        <taxon>Eukaryota</taxon>
        <taxon>Fungi</taxon>
        <taxon>Dikarya</taxon>
        <taxon>Ascomycota</taxon>
        <taxon>Pezizomycotina</taxon>
        <taxon>Sordariomycetes</taxon>
        <taxon>Sordariomycetidae</taxon>
        <taxon>Sordariales</taxon>
        <taxon>Chaetomiaceae</taxon>
        <taxon>Canariomyces</taxon>
    </lineage>
</organism>
<feature type="non-terminal residue" evidence="2">
    <location>
        <position position="349"/>
    </location>
</feature>
<dbReference type="EMBL" id="MU853355">
    <property type="protein sequence ID" value="KAK4109673.1"/>
    <property type="molecule type" value="Genomic_DNA"/>
</dbReference>
<evidence type="ECO:0000313" key="2">
    <source>
        <dbReference type="EMBL" id="KAK4109673.1"/>
    </source>
</evidence>
<comment type="caution">
    <text evidence="2">The sequence shown here is derived from an EMBL/GenBank/DDBJ whole genome shotgun (WGS) entry which is preliminary data.</text>
</comment>
<dbReference type="Proteomes" id="UP001302812">
    <property type="component" value="Unassembled WGS sequence"/>
</dbReference>
<dbReference type="AlphaFoldDB" id="A0AAN6QG74"/>
<dbReference type="GeneID" id="89936197"/>
<proteinExistence type="predicted"/>
<dbReference type="RefSeq" id="XP_064667243.1">
    <property type="nucleotide sequence ID" value="XM_064812072.1"/>
</dbReference>
<sequence>MRRCSKHATCRPVVNQPLPTRVLELSPTSRHKLIETRGLFGQYVILSHCWGSSDNMYKTTKDKLPALQQQLDTGALSRNFQDAILFTQRLGFKYLWIDALCIVQDDPADWEKEASSMGDYYNRSALMLSAAAAPDHASGFLHHRPQGLSPSFGTDRWFYVRPQILQEYALDLMPISKRAWTMQERYLAPRVIHFLPDQVFFECGNSSYSEGYFKNNMAESNFFSKLRIQKYIEPDLCLAEDRKRTPNMDPAPSRWLGQFHYDMWYECVRMFTSRNITFHSDRMPAIAGLAKKFSHPNAGAYLAGHWENDLFRSLCWTSTTRGRRGRSGGESKTPQAVMKYRGPSWSWVS</sequence>
<reference evidence="2" key="1">
    <citation type="journal article" date="2023" name="Mol. Phylogenet. Evol.">
        <title>Genome-scale phylogeny and comparative genomics of the fungal order Sordariales.</title>
        <authorList>
            <person name="Hensen N."/>
            <person name="Bonometti L."/>
            <person name="Westerberg I."/>
            <person name="Brannstrom I.O."/>
            <person name="Guillou S."/>
            <person name="Cros-Aarteil S."/>
            <person name="Calhoun S."/>
            <person name="Haridas S."/>
            <person name="Kuo A."/>
            <person name="Mondo S."/>
            <person name="Pangilinan J."/>
            <person name="Riley R."/>
            <person name="LaButti K."/>
            <person name="Andreopoulos B."/>
            <person name="Lipzen A."/>
            <person name="Chen C."/>
            <person name="Yan M."/>
            <person name="Daum C."/>
            <person name="Ng V."/>
            <person name="Clum A."/>
            <person name="Steindorff A."/>
            <person name="Ohm R.A."/>
            <person name="Martin F."/>
            <person name="Silar P."/>
            <person name="Natvig D.O."/>
            <person name="Lalanne C."/>
            <person name="Gautier V."/>
            <person name="Ament-Velasquez S.L."/>
            <person name="Kruys A."/>
            <person name="Hutchinson M.I."/>
            <person name="Powell A.J."/>
            <person name="Barry K."/>
            <person name="Miller A.N."/>
            <person name="Grigoriev I.V."/>
            <person name="Debuchy R."/>
            <person name="Gladieux P."/>
            <person name="Hiltunen Thoren M."/>
            <person name="Johannesson H."/>
        </authorList>
    </citation>
    <scope>NUCLEOTIDE SEQUENCE</scope>
    <source>
        <strain evidence="2">CBS 508.74</strain>
    </source>
</reference>
<dbReference type="PANTHER" id="PTHR33112">
    <property type="entry name" value="DOMAIN PROTEIN, PUTATIVE-RELATED"/>
    <property type="match status" value="1"/>
</dbReference>